<dbReference type="InterPro" id="IPR000467">
    <property type="entry name" value="G_patch_dom"/>
</dbReference>
<evidence type="ECO:0000259" key="2">
    <source>
        <dbReference type="PROSITE" id="PS50006"/>
    </source>
</evidence>
<dbReference type="PROSITE" id="PS50174">
    <property type="entry name" value="G_PATCH"/>
    <property type="match status" value="1"/>
</dbReference>
<feature type="region of interest" description="Disordered" evidence="1">
    <location>
        <begin position="641"/>
        <end position="673"/>
    </location>
</feature>
<name>A0AAN7Q7K8_9COLE</name>
<dbReference type="Pfam" id="PF00498">
    <property type="entry name" value="FHA"/>
    <property type="match status" value="1"/>
</dbReference>
<feature type="compositionally biased region" description="Basic and acidic residues" evidence="1">
    <location>
        <begin position="1"/>
        <end position="29"/>
    </location>
</feature>
<dbReference type="AlphaFoldDB" id="A0AAN7Q7K8"/>
<feature type="domain" description="G-patch" evidence="3">
    <location>
        <begin position="594"/>
        <end position="640"/>
    </location>
</feature>
<sequence length="673" mass="76424">MKKQFESGHSKRKRKEAEKLAKAGSDQKQRKLSFTTMGSERYELLASKSNQKSEEREPAEESDVDQTTAASTSFQGVGQNEKPRRDSTSESDVGKQVKEELIDLPSLDMHHQQSIRFPTDKALFDDLAPINLQNKLTFLAKTWQVLKSQIMETDSIECECNIMKNNSDENECSCMFQNDFILSKSLQTDLEEHYPTVLEFIKTLRKYIAKQQKKICKLKLKLRKKISTRHALVQTDNTLEIGDNENAIRNVSEEIKEAAEVAMHNTGFVYEETSGLYYDYNSGYYYNAELGLYYDGNRGVYMTYNTETQTYEFHSQVHLNEDSHRISDVPQKRSKRKKKLKDKECKRERTSGESKEKSELEEGECSDSNESDITQDINDETNLSDCTEISKAWPPCIRIIVKATEVSKLTKGSLYIITCEGGTLGREGDHSIIIPDINISKHHLKFNFNKDSNMYTVTDLGSRNGTLLNGKRMSASKQESDELELTHGSQIQIGTTILLCHIHHNHETCDHCEPGLLQSITDKKEKSVVASKSEQHKNELRKLRKKFGIGWSDSNSSHLGTGYTDRAQVRRDTVGSHNEHEKTQVASVDQSISTENKGFKLLSKMGWSEGQSLGKDGNGLLNPVELSSTVGTTGMGYTGIPVHKDSIENKNKWERMSKRYQQLNSPPKDMNDE</sequence>
<dbReference type="InterPro" id="IPR053027">
    <property type="entry name" value="AGGF1"/>
</dbReference>
<organism evidence="4 5">
    <name type="scientific">Aquatica leii</name>
    <dbReference type="NCBI Taxonomy" id="1421715"/>
    <lineage>
        <taxon>Eukaryota</taxon>
        <taxon>Metazoa</taxon>
        <taxon>Ecdysozoa</taxon>
        <taxon>Arthropoda</taxon>
        <taxon>Hexapoda</taxon>
        <taxon>Insecta</taxon>
        <taxon>Pterygota</taxon>
        <taxon>Neoptera</taxon>
        <taxon>Endopterygota</taxon>
        <taxon>Coleoptera</taxon>
        <taxon>Polyphaga</taxon>
        <taxon>Elateriformia</taxon>
        <taxon>Elateroidea</taxon>
        <taxon>Lampyridae</taxon>
        <taxon>Luciolinae</taxon>
        <taxon>Aquatica</taxon>
    </lineage>
</organism>
<feature type="compositionally biased region" description="Basic and acidic residues" evidence="1">
    <location>
        <begin position="81"/>
        <end position="95"/>
    </location>
</feature>
<dbReference type="PANTHER" id="PTHR23106">
    <property type="entry name" value="ANGIOGENIC FACTOR WITH G PATCH AND FHA DOMAINS 1"/>
    <property type="match status" value="1"/>
</dbReference>
<protein>
    <recommendedName>
        <fullName evidence="6">Angiogenic factor with G patch and FHA domains 1</fullName>
    </recommendedName>
</protein>
<dbReference type="InterPro" id="IPR041591">
    <property type="entry name" value="OCRE"/>
</dbReference>
<dbReference type="GO" id="GO:0003676">
    <property type="term" value="F:nucleic acid binding"/>
    <property type="evidence" value="ECO:0007669"/>
    <property type="project" value="InterPro"/>
</dbReference>
<dbReference type="PROSITE" id="PS50006">
    <property type="entry name" value="FHA_DOMAIN"/>
    <property type="match status" value="1"/>
</dbReference>
<accession>A0AAN7Q7K8</accession>
<dbReference type="SUPFAM" id="SSF49879">
    <property type="entry name" value="SMAD/FHA domain"/>
    <property type="match status" value="1"/>
</dbReference>
<feature type="region of interest" description="Disordered" evidence="1">
    <location>
        <begin position="323"/>
        <end position="379"/>
    </location>
</feature>
<reference evidence="5" key="1">
    <citation type="submission" date="2023-01" db="EMBL/GenBank/DDBJ databases">
        <title>Key to firefly adult light organ development and bioluminescence: homeobox transcription factors regulate luciferase expression and transportation to peroxisome.</title>
        <authorList>
            <person name="Fu X."/>
        </authorList>
    </citation>
    <scope>NUCLEOTIDE SEQUENCE [LARGE SCALE GENOMIC DNA]</scope>
</reference>
<dbReference type="Gene3D" id="2.60.200.20">
    <property type="match status" value="1"/>
</dbReference>
<feature type="compositionally biased region" description="Basic and acidic residues" evidence="1">
    <location>
        <begin position="572"/>
        <end position="583"/>
    </location>
</feature>
<feature type="region of interest" description="Disordered" evidence="1">
    <location>
        <begin position="1"/>
        <end position="95"/>
    </location>
</feature>
<evidence type="ECO:0000313" key="5">
    <source>
        <dbReference type="Proteomes" id="UP001353858"/>
    </source>
</evidence>
<dbReference type="InterPro" id="IPR000253">
    <property type="entry name" value="FHA_dom"/>
</dbReference>
<dbReference type="Proteomes" id="UP001353858">
    <property type="component" value="Unassembled WGS sequence"/>
</dbReference>
<comment type="caution">
    <text evidence="4">The sequence shown here is derived from an EMBL/GenBank/DDBJ whole genome shotgun (WGS) entry which is preliminary data.</text>
</comment>
<evidence type="ECO:0000313" key="4">
    <source>
        <dbReference type="EMBL" id="KAK4884722.1"/>
    </source>
</evidence>
<dbReference type="InterPro" id="IPR008984">
    <property type="entry name" value="SMAD_FHA_dom_sf"/>
</dbReference>
<evidence type="ECO:0008006" key="6">
    <source>
        <dbReference type="Google" id="ProtNLM"/>
    </source>
</evidence>
<feature type="compositionally biased region" description="Basic and acidic residues" evidence="1">
    <location>
        <begin position="341"/>
        <end position="360"/>
    </location>
</feature>
<evidence type="ECO:0000256" key="1">
    <source>
        <dbReference type="SAM" id="MobiDB-lite"/>
    </source>
</evidence>
<feature type="compositionally biased region" description="Polar residues" evidence="1">
    <location>
        <begin position="65"/>
        <end position="78"/>
    </location>
</feature>
<dbReference type="EMBL" id="JARPUR010000001">
    <property type="protein sequence ID" value="KAK4884722.1"/>
    <property type="molecule type" value="Genomic_DNA"/>
</dbReference>
<dbReference type="Pfam" id="PF17780">
    <property type="entry name" value="OCRE"/>
    <property type="match status" value="1"/>
</dbReference>
<dbReference type="Pfam" id="PF01585">
    <property type="entry name" value="G-patch"/>
    <property type="match status" value="1"/>
</dbReference>
<feature type="compositionally biased region" description="Acidic residues" evidence="1">
    <location>
        <begin position="361"/>
        <end position="370"/>
    </location>
</feature>
<dbReference type="CDD" id="cd22686">
    <property type="entry name" value="FHA_AGGF1"/>
    <property type="match status" value="1"/>
</dbReference>
<dbReference type="SMART" id="SM00443">
    <property type="entry name" value="G_patch"/>
    <property type="match status" value="1"/>
</dbReference>
<gene>
    <name evidence="4" type="ORF">RN001_000993</name>
</gene>
<feature type="domain" description="FHA" evidence="2">
    <location>
        <begin position="422"/>
        <end position="473"/>
    </location>
</feature>
<dbReference type="PANTHER" id="PTHR23106:SF24">
    <property type="entry name" value="ANGIOGENIC FACTOR WITH G PATCH AND FHA DOMAINS 1"/>
    <property type="match status" value="1"/>
</dbReference>
<dbReference type="SMART" id="SM00240">
    <property type="entry name" value="FHA"/>
    <property type="match status" value="1"/>
</dbReference>
<evidence type="ECO:0000259" key="3">
    <source>
        <dbReference type="PROSITE" id="PS50174"/>
    </source>
</evidence>
<feature type="compositionally biased region" description="Basic and acidic residues" evidence="1">
    <location>
        <begin position="642"/>
        <end position="657"/>
    </location>
</feature>
<keyword evidence="5" id="KW-1185">Reference proteome</keyword>
<feature type="region of interest" description="Disordered" evidence="1">
    <location>
        <begin position="572"/>
        <end position="591"/>
    </location>
</feature>
<proteinExistence type="predicted"/>